<evidence type="ECO:0000313" key="3">
    <source>
        <dbReference type="Proteomes" id="UP001164459"/>
    </source>
</evidence>
<dbReference type="PANTHER" id="PTHR43130:SF2">
    <property type="entry name" value="DJ-1_PFPI DOMAIN-CONTAINING PROTEIN"/>
    <property type="match status" value="1"/>
</dbReference>
<dbReference type="CDD" id="cd03139">
    <property type="entry name" value="GATase1_PfpI_2"/>
    <property type="match status" value="1"/>
</dbReference>
<dbReference type="InterPro" id="IPR052158">
    <property type="entry name" value="INH-QAR"/>
</dbReference>
<feature type="domain" description="DJ-1/PfpI" evidence="1">
    <location>
        <begin position="21"/>
        <end position="180"/>
    </location>
</feature>
<dbReference type="SUPFAM" id="SSF52317">
    <property type="entry name" value="Class I glutamine amidotransferase-like"/>
    <property type="match status" value="1"/>
</dbReference>
<dbReference type="Pfam" id="PF01965">
    <property type="entry name" value="DJ-1_PfpI"/>
    <property type="match status" value="1"/>
</dbReference>
<protein>
    <submittedName>
        <fullName evidence="2">DJ-1/PfpI family protein</fullName>
    </submittedName>
</protein>
<dbReference type="EMBL" id="CP114040">
    <property type="protein sequence ID" value="WAS89760.1"/>
    <property type="molecule type" value="Genomic_DNA"/>
</dbReference>
<accession>A0ABY7GS26</accession>
<dbReference type="PANTHER" id="PTHR43130">
    <property type="entry name" value="ARAC-FAMILY TRANSCRIPTIONAL REGULATOR"/>
    <property type="match status" value="1"/>
</dbReference>
<sequence>MTEHDFLKQSFTGLTERRLQVAIFVCPGFAPVDMIGIHTIFGVMPTAEVHLVWKDRSPLLGMPTFPSQATTTFADCPRELDVLHIGAVPPDILDDEESLAFLADHGQRARYVTANCGGSVILGAAGLLRGYRATSNFHVVDMLALFGAIPTKGGAIVEDRNRITAGPATGNFEVGLRLLELLCGREVAREMELQIEYAPRPPFGTGSPDLAGPELTRRALERVAPVNDLMRAPVERAAARLRRAP</sequence>
<evidence type="ECO:0000259" key="1">
    <source>
        <dbReference type="Pfam" id="PF01965"/>
    </source>
</evidence>
<gene>
    <name evidence="2" type="ORF">O0S08_26505</name>
</gene>
<name>A0ABY7GS26_9BACT</name>
<reference evidence="2" key="1">
    <citation type="submission" date="2022-11" db="EMBL/GenBank/DDBJ databases">
        <title>Minimal conservation of predation-associated metabolite biosynthetic gene clusters underscores biosynthetic potential of Myxococcota including descriptions for ten novel species: Archangium lansinium sp. nov., Myxococcus landrumus sp. nov., Nannocystis bai.</title>
        <authorList>
            <person name="Ahearne A."/>
            <person name="Stevens C."/>
            <person name="Dowd S."/>
        </authorList>
    </citation>
    <scope>NUCLEOTIDE SEQUENCE</scope>
    <source>
        <strain evidence="2">Fl3</strain>
    </source>
</reference>
<evidence type="ECO:0000313" key="2">
    <source>
        <dbReference type="EMBL" id="WAS89760.1"/>
    </source>
</evidence>
<dbReference type="InterPro" id="IPR029062">
    <property type="entry name" value="Class_I_gatase-like"/>
</dbReference>
<dbReference type="InterPro" id="IPR002818">
    <property type="entry name" value="DJ-1/PfpI"/>
</dbReference>
<organism evidence="2 3">
    <name type="scientific">Nannocystis punicea</name>
    <dbReference type="NCBI Taxonomy" id="2995304"/>
    <lineage>
        <taxon>Bacteria</taxon>
        <taxon>Pseudomonadati</taxon>
        <taxon>Myxococcota</taxon>
        <taxon>Polyangia</taxon>
        <taxon>Nannocystales</taxon>
        <taxon>Nannocystaceae</taxon>
        <taxon>Nannocystis</taxon>
    </lineage>
</organism>
<dbReference type="Gene3D" id="3.40.50.880">
    <property type="match status" value="1"/>
</dbReference>
<keyword evidence="3" id="KW-1185">Reference proteome</keyword>
<dbReference type="RefSeq" id="WP_269032070.1">
    <property type="nucleotide sequence ID" value="NZ_CP114040.1"/>
</dbReference>
<dbReference type="Proteomes" id="UP001164459">
    <property type="component" value="Chromosome"/>
</dbReference>
<proteinExistence type="predicted"/>